<reference evidence="3 4" key="1">
    <citation type="journal article" date="2019" name="Nat. Ecol. Evol.">
        <title>Megaphylogeny resolves global patterns of mushroom evolution.</title>
        <authorList>
            <person name="Varga T."/>
            <person name="Krizsan K."/>
            <person name="Foldi C."/>
            <person name="Dima B."/>
            <person name="Sanchez-Garcia M."/>
            <person name="Sanchez-Ramirez S."/>
            <person name="Szollosi G.J."/>
            <person name="Szarkandi J.G."/>
            <person name="Papp V."/>
            <person name="Albert L."/>
            <person name="Andreopoulos W."/>
            <person name="Angelini C."/>
            <person name="Antonin V."/>
            <person name="Barry K.W."/>
            <person name="Bougher N.L."/>
            <person name="Buchanan P."/>
            <person name="Buyck B."/>
            <person name="Bense V."/>
            <person name="Catcheside P."/>
            <person name="Chovatia M."/>
            <person name="Cooper J."/>
            <person name="Damon W."/>
            <person name="Desjardin D."/>
            <person name="Finy P."/>
            <person name="Geml J."/>
            <person name="Haridas S."/>
            <person name="Hughes K."/>
            <person name="Justo A."/>
            <person name="Karasinski D."/>
            <person name="Kautmanova I."/>
            <person name="Kiss B."/>
            <person name="Kocsube S."/>
            <person name="Kotiranta H."/>
            <person name="LaButti K.M."/>
            <person name="Lechner B.E."/>
            <person name="Liimatainen K."/>
            <person name="Lipzen A."/>
            <person name="Lukacs Z."/>
            <person name="Mihaltcheva S."/>
            <person name="Morgado L.N."/>
            <person name="Niskanen T."/>
            <person name="Noordeloos M.E."/>
            <person name="Ohm R.A."/>
            <person name="Ortiz-Santana B."/>
            <person name="Ovrebo C."/>
            <person name="Racz N."/>
            <person name="Riley R."/>
            <person name="Savchenko A."/>
            <person name="Shiryaev A."/>
            <person name="Soop K."/>
            <person name="Spirin V."/>
            <person name="Szebenyi C."/>
            <person name="Tomsovsky M."/>
            <person name="Tulloss R.E."/>
            <person name="Uehling J."/>
            <person name="Grigoriev I.V."/>
            <person name="Vagvolgyi C."/>
            <person name="Papp T."/>
            <person name="Martin F.M."/>
            <person name="Miettinen O."/>
            <person name="Hibbett D.S."/>
            <person name="Nagy L.G."/>
        </authorList>
    </citation>
    <scope>NUCLEOTIDE SEQUENCE [LARGE SCALE GENOMIC DNA]</scope>
    <source>
        <strain evidence="3 4">OMC1185</strain>
    </source>
</reference>
<feature type="region of interest" description="Disordered" evidence="1">
    <location>
        <begin position="161"/>
        <end position="183"/>
    </location>
</feature>
<feature type="region of interest" description="Disordered" evidence="1">
    <location>
        <begin position="227"/>
        <end position="333"/>
    </location>
</feature>
<accession>A0A5C3NCG3</accession>
<name>A0A5C3NCG3_9AGAM</name>
<feature type="transmembrane region" description="Helical" evidence="2">
    <location>
        <begin position="12"/>
        <end position="34"/>
    </location>
</feature>
<keyword evidence="4" id="KW-1185">Reference proteome</keyword>
<feature type="compositionally biased region" description="Polar residues" evidence="1">
    <location>
        <begin position="234"/>
        <end position="243"/>
    </location>
</feature>
<dbReference type="AlphaFoldDB" id="A0A5C3NCG3"/>
<evidence type="ECO:0000313" key="3">
    <source>
        <dbReference type="EMBL" id="TFK54982.1"/>
    </source>
</evidence>
<organism evidence="3 4">
    <name type="scientific">Heliocybe sulcata</name>
    <dbReference type="NCBI Taxonomy" id="5364"/>
    <lineage>
        <taxon>Eukaryota</taxon>
        <taxon>Fungi</taxon>
        <taxon>Dikarya</taxon>
        <taxon>Basidiomycota</taxon>
        <taxon>Agaricomycotina</taxon>
        <taxon>Agaricomycetes</taxon>
        <taxon>Gloeophyllales</taxon>
        <taxon>Gloeophyllaceae</taxon>
        <taxon>Heliocybe</taxon>
    </lineage>
</organism>
<proteinExistence type="predicted"/>
<dbReference type="EMBL" id="ML213505">
    <property type="protein sequence ID" value="TFK54982.1"/>
    <property type="molecule type" value="Genomic_DNA"/>
</dbReference>
<keyword evidence="2" id="KW-0812">Transmembrane</keyword>
<dbReference type="OrthoDB" id="2666783at2759"/>
<dbReference type="Proteomes" id="UP000305948">
    <property type="component" value="Unassembled WGS sequence"/>
</dbReference>
<evidence type="ECO:0000313" key="4">
    <source>
        <dbReference type="Proteomes" id="UP000305948"/>
    </source>
</evidence>
<gene>
    <name evidence="3" type="ORF">OE88DRAFT_1732265</name>
</gene>
<protein>
    <submittedName>
        <fullName evidence="3">Uncharacterized protein</fullName>
    </submittedName>
</protein>
<feature type="transmembrane region" description="Helical" evidence="2">
    <location>
        <begin position="128"/>
        <end position="150"/>
    </location>
</feature>
<keyword evidence="2" id="KW-1133">Transmembrane helix</keyword>
<feature type="compositionally biased region" description="Low complexity" evidence="1">
    <location>
        <begin position="257"/>
        <end position="268"/>
    </location>
</feature>
<dbReference type="STRING" id="5364.A0A5C3NCG3"/>
<evidence type="ECO:0000256" key="1">
    <source>
        <dbReference type="SAM" id="MobiDB-lite"/>
    </source>
</evidence>
<feature type="transmembrane region" description="Helical" evidence="2">
    <location>
        <begin position="46"/>
        <end position="72"/>
    </location>
</feature>
<sequence length="476" mass="51723">MQLWFAFKKARIGFFSIIAVTDLAWAILLSVFASMKWKMFMEAQRWFLIAVIVMSGVTSILLYLMMVSAFIYKWEVVRVVSMVGLHVGESIQRATVDLVADAERLAAAVLISTWSADFPCSTTGGGCMTVHMISVIGAWITAVLLTVYSFSLPVVPYIPRPETTNDSEDSKHSRHISKMSTDSSKTLIDEEKMIGERMYVDVEGVSATLQVSTGASLGHMPSFKSEASMYSAETGETTPSMKSPSPAEEVPPPTALSGRSGTPSSGTRVQFAIPPRPTVGLPGSPMPSERMGRSTPQPSANDSVRLQNVPPRSTSIHTSRPTRYDESQMPLPPVPIRTQSPAMDRDPFRHPQAMPPNGMPAAFPPALPGSSMGGNMAGIGARPPVGSVIPRPPRGIPIRSATVDTSQPYQVRRVQYAPPRQFANYGPGGADIRRFRSAPNEDIRRVPRNIPSPTRSTLDPAAWQRLVMDAANGSRL</sequence>
<evidence type="ECO:0000256" key="2">
    <source>
        <dbReference type="SAM" id="Phobius"/>
    </source>
</evidence>
<keyword evidence="2" id="KW-0472">Membrane</keyword>
<feature type="compositionally biased region" description="Polar residues" evidence="1">
    <location>
        <begin position="294"/>
        <end position="321"/>
    </location>
</feature>